<dbReference type="InterPro" id="IPR006439">
    <property type="entry name" value="HAD-SF_hydro_IA"/>
</dbReference>
<keyword evidence="1" id="KW-0378">Hydrolase</keyword>
<dbReference type="CDD" id="cd02603">
    <property type="entry name" value="HAD_sEH-N_like"/>
    <property type="match status" value="1"/>
</dbReference>
<name>A0AAC9K7P6_9PROT</name>
<dbReference type="Pfam" id="PF00702">
    <property type="entry name" value="Hydrolase"/>
    <property type="match status" value="1"/>
</dbReference>
<dbReference type="PANTHER" id="PTHR43611">
    <property type="entry name" value="ALPHA-D-GLUCOSE 1-PHOSPHATE PHOSPHATASE"/>
    <property type="match status" value="1"/>
</dbReference>
<organism evidence="1 2">
    <name type="scientific">Granulibacter bethesdensis</name>
    <dbReference type="NCBI Taxonomy" id="364410"/>
    <lineage>
        <taxon>Bacteria</taxon>
        <taxon>Pseudomonadati</taxon>
        <taxon>Pseudomonadota</taxon>
        <taxon>Alphaproteobacteria</taxon>
        <taxon>Acetobacterales</taxon>
        <taxon>Acetobacteraceae</taxon>
        <taxon>Granulibacter</taxon>
    </lineage>
</organism>
<dbReference type="EMBL" id="CP018191">
    <property type="protein sequence ID" value="APH53336.1"/>
    <property type="molecule type" value="Genomic_DNA"/>
</dbReference>
<protein>
    <submittedName>
        <fullName evidence="1">Hydrolase (HAD superfamily)</fullName>
    </submittedName>
</protein>
<dbReference type="NCBIfam" id="TIGR01509">
    <property type="entry name" value="HAD-SF-IA-v3"/>
    <property type="match status" value="1"/>
</dbReference>
<dbReference type="SUPFAM" id="SSF56784">
    <property type="entry name" value="HAD-like"/>
    <property type="match status" value="1"/>
</dbReference>
<dbReference type="Proteomes" id="UP000182373">
    <property type="component" value="Chromosome"/>
</dbReference>
<gene>
    <name evidence="1" type="ORF">GbCGDNIH9_0113</name>
</gene>
<dbReference type="InterPro" id="IPR036412">
    <property type="entry name" value="HAD-like_sf"/>
</dbReference>
<dbReference type="InterPro" id="IPR023214">
    <property type="entry name" value="HAD_sf"/>
</dbReference>
<evidence type="ECO:0000313" key="2">
    <source>
        <dbReference type="Proteomes" id="UP000182373"/>
    </source>
</evidence>
<accession>A0AAC9K7P6</accession>
<proteinExistence type="predicted"/>
<evidence type="ECO:0000313" key="1">
    <source>
        <dbReference type="EMBL" id="APH53336.1"/>
    </source>
</evidence>
<dbReference type="SFLD" id="SFLDG01129">
    <property type="entry name" value="C1.5:_HAD__Beta-PGM__Phosphata"/>
    <property type="match status" value="1"/>
</dbReference>
<dbReference type="GO" id="GO:0016787">
    <property type="term" value="F:hydrolase activity"/>
    <property type="evidence" value="ECO:0007669"/>
    <property type="project" value="UniProtKB-KW"/>
</dbReference>
<dbReference type="Gene3D" id="3.40.50.1000">
    <property type="entry name" value="HAD superfamily/HAD-like"/>
    <property type="match status" value="1"/>
</dbReference>
<dbReference type="AlphaFoldDB" id="A0AAC9K7P6"/>
<dbReference type="SFLD" id="SFLDS00003">
    <property type="entry name" value="Haloacid_Dehalogenase"/>
    <property type="match status" value="1"/>
</dbReference>
<dbReference type="RefSeq" id="WP_072571699.1">
    <property type="nucleotide sequence ID" value="NZ_CP018191.1"/>
</dbReference>
<dbReference type="Gene3D" id="1.10.150.240">
    <property type="entry name" value="Putative phosphatase, domain 2"/>
    <property type="match status" value="1"/>
</dbReference>
<dbReference type="PANTHER" id="PTHR43611:SF3">
    <property type="entry name" value="FLAVIN MONONUCLEOTIDE HYDROLASE 1, CHLOROPLATIC"/>
    <property type="match status" value="1"/>
</dbReference>
<sequence>MIDLVLFDMDGVLADVDKSARATWLGALAGRRAEDVQQALWDSGFDDQGDDGRLRGDAYLTAFGQALGYPLSVQEWAEARRIATRPKSEVLSLVARLHPRIGRAVLTNNADILPACMAMICPPVATLFGSQIYASGAFGSAKPDPAVFLACLKEIGVRPEHTLFIDDRAMHVEGARQAACHGALFTSAEALEAELSRYGLLHPVAGMSA</sequence>
<dbReference type="InterPro" id="IPR023198">
    <property type="entry name" value="PGP-like_dom2"/>
</dbReference>
<reference evidence="2" key="1">
    <citation type="submission" date="2016-11" db="EMBL/GenBank/DDBJ databases">
        <title>Comparative genomic and phenotypic analysis of Granulibacter bethesdensis clinical isolates from patients with chronic granulomatous disease.</title>
        <authorList>
            <person name="Zarember K.A."/>
            <person name="Porcella S.F."/>
            <person name="Chu J."/>
            <person name="Ding L."/>
            <person name="Dahlstrom E."/>
            <person name="Barbian K."/>
            <person name="Martens C."/>
            <person name="Sykora L."/>
            <person name="Kramer S."/>
            <person name="Pettinato A.M."/>
            <person name="Hong H."/>
            <person name="Wald G."/>
            <person name="Berg L.J."/>
            <person name="Rogge L.S."/>
            <person name="Greenberg D.E."/>
            <person name="Falcone E.L."/>
            <person name="Neves J.F."/>
            <person name="Simoes M.J."/>
            <person name="Casal M."/>
            <person name="Rodriguez-Lopez F.C."/>
            <person name="Zelazny A."/>
            <person name="Gallin J.I."/>
            <person name="Holland S.M."/>
        </authorList>
    </citation>
    <scope>NUCLEOTIDE SEQUENCE [LARGE SCALE GENOMIC DNA]</scope>
    <source>
        <strain evidence="2">NIH9.1</strain>
    </source>
</reference>